<protein>
    <submittedName>
        <fullName evidence="3">G-protein coupled receptors family 1 profile domain-containing protein</fullName>
    </submittedName>
</protein>
<dbReference type="Proteomes" id="UP000887566">
    <property type="component" value="Unplaced"/>
</dbReference>
<keyword evidence="1" id="KW-0812">Transmembrane</keyword>
<proteinExistence type="predicted"/>
<keyword evidence="1" id="KW-1133">Transmembrane helix</keyword>
<feature type="transmembrane region" description="Helical" evidence="1">
    <location>
        <begin position="6"/>
        <end position="31"/>
    </location>
</feature>
<organism evidence="2 3">
    <name type="scientific">Plectus sambesii</name>
    <dbReference type="NCBI Taxonomy" id="2011161"/>
    <lineage>
        <taxon>Eukaryota</taxon>
        <taxon>Metazoa</taxon>
        <taxon>Ecdysozoa</taxon>
        <taxon>Nematoda</taxon>
        <taxon>Chromadorea</taxon>
        <taxon>Plectida</taxon>
        <taxon>Plectina</taxon>
        <taxon>Plectoidea</taxon>
        <taxon>Plectidae</taxon>
        <taxon>Plectus</taxon>
    </lineage>
</organism>
<evidence type="ECO:0000313" key="2">
    <source>
        <dbReference type="Proteomes" id="UP000887566"/>
    </source>
</evidence>
<keyword evidence="2" id="KW-1185">Reference proteome</keyword>
<keyword evidence="1" id="KW-0472">Membrane</keyword>
<dbReference type="AlphaFoldDB" id="A0A914VTI4"/>
<sequence>MMSAGYVAVCYIFLTVTGIALNVFVLCRLCILAKRKRVLFMTGCGLPLAAMTTADLLSLASTVASIFFPLFVALVDPRDVVKDWQCKIANFAYLFLEESNELNL</sequence>
<reference evidence="3" key="1">
    <citation type="submission" date="2022-11" db="UniProtKB">
        <authorList>
            <consortium name="WormBaseParasite"/>
        </authorList>
    </citation>
    <scope>IDENTIFICATION</scope>
</reference>
<accession>A0A914VTI4</accession>
<name>A0A914VTI4_9BILA</name>
<evidence type="ECO:0000313" key="3">
    <source>
        <dbReference type="WBParaSite" id="PSAMB.scaffold2381size28038.g17549.t1"/>
    </source>
</evidence>
<dbReference type="WBParaSite" id="PSAMB.scaffold2381size28038.g17549.t1">
    <property type="protein sequence ID" value="PSAMB.scaffold2381size28038.g17549.t1"/>
    <property type="gene ID" value="PSAMB.scaffold2381size28038.g17549"/>
</dbReference>
<evidence type="ECO:0000256" key="1">
    <source>
        <dbReference type="SAM" id="Phobius"/>
    </source>
</evidence>